<dbReference type="InterPro" id="IPR011009">
    <property type="entry name" value="Kinase-like_dom_sf"/>
</dbReference>
<reference evidence="4 5" key="1">
    <citation type="submission" date="2025-05" db="UniProtKB">
        <authorList>
            <consortium name="RefSeq"/>
        </authorList>
    </citation>
    <scope>IDENTIFICATION</scope>
</reference>
<accession>A0ABM1F465</accession>
<evidence type="ECO:0000313" key="5">
    <source>
        <dbReference type="RefSeq" id="XP_014679236.1"/>
    </source>
</evidence>
<dbReference type="GeneID" id="106819080"/>
<evidence type="ECO:0000313" key="4">
    <source>
        <dbReference type="RefSeq" id="XP_014679230.1"/>
    </source>
</evidence>
<evidence type="ECO:0000256" key="1">
    <source>
        <dbReference type="SAM" id="MobiDB-lite"/>
    </source>
</evidence>
<dbReference type="PANTHER" id="PTHR22961">
    <property type="entry name" value="SER/THR PROTEIN KINASE-TRB"/>
    <property type="match status" value="1"/>
</dbReference>
<dbReference type="PROSITE" id="PS50011">
    <property type="entry name" value="PROTEIN_KINASE_DOM"/>
    <property type="match status" value="1"/>
</dbReference>
<evidence type="ECO:0000259" key="2">
    <source>
        <dbReference type="PROSITE" id="PS50011"/>
    </source>
</evidence>
<sequence length="339" mass="38610">MSLYRTRPRLYISHGPKDVLDTTPTLPDLKLNAPSPPPLPNSPPVFPNTSDSCQVLRIGQYLLVEQLDSSNLYKAVKTDTQEHLICKVFTLAKYQEALAAYFRLDSEAGINHVVEILLGEQNAYVFFEGNHGDLHSYVRSHRRLRENEAALLFCQIATIVAACHSRGVVLRDLKLRKFVFKDEERTSLKLDSLDDAWVLDEEDDMLSDKHGCPAYASPEILNSTSSYSGKGADVWSLGVMLFTMLIGRYPFHDTEPTKLFSKIRKGQYTIPDTVSSRAKSLIHSLMRREPAQRLSAEEVLEHPWFNNRHSFSLPRMDKDAKDVEQLVPREIVSDDDWFT</sequence>
<dbReference type="InterPro" id="IPR024104">
    <property type="entry name" value="Tribbles/Ser_Thr_kinase_40"/>
</dbReference>
<keyword evidence="3" id="KW-1185">Reference proteome</keyword>
<dbReference type="Gene3D" id="1.10.510.10">
    <property type="entry name" value="Transferase(Phosphotransferase) domain 1"/>
    <property type="match status" value="1"/>
</dbReference>
<protein>
    <submittedName>
        <fullName evidence="4 5">Tribbles homolog 2-like</fullName>
    </submittedName>
</protein>
<organism evidence="3 5">
    <name type="scientific">Priapulus caudatus</name>
    <name type="common">Priapulid worm</name>
    <dbReference type="NCBI Taxonomy" id="37621"/>
    <lineage>
        <taxon>Eukaryota</taxon>
        <taxon>Metazoa</taxon>
        <taxon>Ecdysozoa</taxon>
        <taxon>Scalidophora</taxon>
        <taxon>Priapulida</taxon>
        <taxon>Priapulimorpha</taxon>
        <taxon>Priapulimorphida</taxon>
        <taxon>Priapulidae</taxon>
        <taxon>Priapulus</taxon>
    </lineage>
</organism>
<dbReference type="Pfam" id="PF00069">
    <property type="entry name" value="Pkinase"/>
    <property type="match status" value="1"/>
</dbReference>
<dbReference type="RefSeq" id="XP_014679236.1">
    <property type="nucleotide sequence ID" value="XM_014823750.1"/>
</dbReference>
<feature type="domain" description="Protein kinase" evidence="2">
    <location>
        <begin position="50"/>
        <end position="305"/>
    </location>
</feature>
<proteinExistence type="predicted"/>
<dbReference type="PANTHER" id="PTHR22961:SF13">
    <property type="entry name" value="TRIBBLES"/>
    <property type="match status" value="1"/>
</dbReference>
<feature type="region of interest" description="Disordered" evidence="1">
    <location>
        <begin position="15"/>
        <end position="42"/>
    </location>
</feature>
<dbReference type="SUPFAM" id="SSF56112">
    <property type="entry name" value="Protein kinase-like (PK-like)"/>
    <property type="match status" value="1"/>
</dbReference>
<dbReference type="InterPro" id="IPR000719">
    <property type="entry name" value="Prot_kinase_dom"/>
</dbReference>
<dbReference type="Proteomes" id="UP000695022">
    <property type="component" value="Unplaced"/>
</dbReference>
<name>A0ABM1F465_PRICU</name>
<dbReference type="Gene3D" id="3.30.200.20">
    <property type="entry name" value="Phosphorylase Kinase, domain 1"/>
    <property type="match status" value="1"/>
</dbReference>
<gene>
    <name evidence="4 5" type="primary">LOC106819080</name>
</gene>
<dbReference type="RefSeq" id="XP_014679230.1">
    <property type="nucleotide sequence ID" value="XM_014823744.1"/>
</dbReference>
<evidence type="ECO:0000313" key="3">
    <source>
        <dbReference type="Proteomes" id="UP000695022"/>
    </source>
</evidence>
<feature type="compositionally biased region" description="Low complexity" evidence="1">
    <location>
        <begin position="21"/>
        <end position="33"/>
    </location>
</feature>